<keyword evidence="2" id="KW-0808">Transferase</keyword>
<accession>A0A7W9M638</accession>
<reference evidence="2 3" key="1">
    <citation type="submission" date="2020-08" db="EMBL/GenBank/DDBJ databases">
        <title>Sequencing the genomes of 1000 actinobacteria strains.</title>
        <authorList>
            <person name="Klenk H.-P."/>
        </authorList>
    </citation>
    <scope>NUCLEOTIDE SEQUENCE [LARGE SCALE GENOMIC DNA]</scope>
    <source>
        <strain evidence="2 3">DSM 45486</strain>
    </source>
</reference>
<evidence type="ECO:0000313" key="3">
    <source>
        <dbReference type="Proteomes" id="UP000552097"/>
    </source>
</evidence>
<keyword evidence="3" id="KW-1185">Reference proteome</keyword>
<dbReference type="RefSeq" id="WP_184928681.1">
    <property type="nucleotide sequence ID" value="NZ_JACHMO010000001.1"/>
</dbReference>
<organism evidence="2 3">
    <name type="scientific">Saccharothrix ecbatanensis</name>
    <dbReference type="NCBI Taxonomy" id="1105145"/>
    <lineage>
        <taxon>Bacteria</taxon>
        <taxon>Bacillati</taxon>
        <taxon>Actinomycetota</taxon>
        <taxon>Actinomycetes</taxon>
        <taxon>Pseudonocardiales</taxon>
        <taxon>Pseudonocardiaceae</taxon>
        <taxon>Saccharothrix</taxon>
    </lineage>
</organism>
<gene>
    <name evidence="2" type="ORF">F4560_008594</name>
</gene>
<sequence length="695" mass="77658">MVLASANVVIDVVSGSDTVTIEHLVELGNKSRKTLGLLPRAAYHEAAARGHVLSARSNGELVGYALFRLPRNEVVLTHLCVAREHRRSGVAHHLVDAVSKRYPWRQGLRAKCRDDYADIQRVWRGLGFSQLGRARGRGDDNAPMTVWWRDHGHPNLFTPVDEPTVLTVAIDTNILMDLHTRKSHAQAERSQVLLAPDVADRIEKVVPHGLERDIERHPAELRRRLLDAAARYRRPHGFPSKAEQLYNTLSEAVNAKFKNHAPTQQDLGDLWQIAETAAAGVKVFLTWDERLRTTIVPLLLEMNTDPELSGLRVIDPDHLVIHLDELTDAAAYRPRVLAGSRFSTELADSDSESILLTFLDRPGGETKQDLKTRLQRLAQLPRSHSIIRDTSGTPVGCYASIMDGQVLRTPLLRIADHGDADTIARHLLWTLRLTARAEGAKVVRIDDPYLSPLAARAASHESYQHVHDAWYAWVIDTAGSGLDVSATVTSARGLANLDAAALLSPSLPADAAAQYERTWWPAKITDSALPHYAVAIQPRWSAELFGEPQTLTPRSTTLALGREHVYYRTGRPSTLKAPGRILWYLTKHPMNGQGRFIGTSLLDAIETGSPEDLYAKLAHYGVFTLDDVRKVADRQQQAQALRLSYTEMFHRPVYWDEYMKLRTHPDNPKRIQAPVRMPQATFAAIYAMGNRSENT</sequence>
<evidence type="ECO:0000259" key="1">
    <source>
        <dbReference type="PROSITE" id="PS51186"/>
    </source>
</evidence>
<dbReference type="InterPro" id="IPR016181">
    <property type="entry name" value="Acyl_CoA_acyltransferase"/>
</dbReference>
<dbReference type="EMBL" id="JACHMO010000001">
    <property type="protein sequence ID" value="MBB5808826.1"/>
    <property type="molecule type" value="Genomic_DNA"/>
</dbReference>
<dbReference type="CDD" id="cd04301">
    <property type="entry name" value="NAT_SF"/>
    <property type="match status" value="1"/>
</dbReference>
<evidence type="ECO:0000313" key="2">
    <source>
        <dbReference type="EMBL" id="MBB5808826.1"/>
    </source>
</evidence>
<protein>
    <submittedName>
        <fullName evidence="2">GNAT superfamily N-acetyltransferase/predicted nucleic acid-binding protein</fullName>
    </submittedName>
</protein>
<dbReference type="GO" id="GO:0016747">
    <property type="term" value="F:acyltransferase activity, transferring groups other than amino-acyl groups"/>
    <property type="evidence" value="ECO:0007669"/>
    <property type="project" value="InterPro"/>
</dbReference>
<comment type="caution">
    <text evidence="2">The sequence shown here is derived from an EMBL/GenBank/DDBJ whole genome shotgun (WGS) entry which is preliminary data.</text>
</comment>
<dbReference type="SUPFAM" id="SSF55729">
    <property type="entry name" value="Acyl-CoA N-acyltransferases (Nat)"/>
    <property type="match status" value="1"/>
</dbReference>
<dbReference type="InterPro" id="IPR000182">
    <property type="entry name" value="GNAT_dom"/>
</dbReference>
<proteinExistence type="predicted"/>
<dbReference type="PROSITE" id="PS51186">
    <property type="entry name" value="GNAT"/>
    <property type="match status" value="1"/>
</dbReference>
<dbReference type="Pfam" id="PF13673">
    <property type="entry name" value="Acetyltransf_10"/>
    <property type="match status" value="1"/>
</dbReference>
<feature type="domain" description="N-acetyltransferase" evidence="1">
    <location>
        <begin position="10"/>
        <end position="149"/>
    </location>
</feature>
<dbReference type="Proteomes" id="UP000552097">
    <property type="component" value="Unassembled WGS sequence"/>
</dbReference>
<name>A0A7W9M638_9PSEU</name>
<dbReference type="AlphaFoldDB" id="A0A7W9M638"/>
<dbReference type="Gene3D" id="3.40.630.30">
    <property type="match status" value="1"/>
</dbReference>